<proteinExistence type="predicted"/>
<evidence type="ECO:0000256" key="1">
    <source>
        <dbReference type="ARBA" id="ARBA00022603"/>
    </source>
</evidence>
<name>X1BBY8_9ZZZZ</name>
<sequence length="111" mass="12974">MKVLNLYAGIGGNRKLWEDVEVTAVEIDENTAAIYQSYFPDDKVIIGDAHKYLLQHFKKFDFIWSSPPCPSHSRARFWGYGKKAPIYPDMTLYQEVLFLEHHFFGSWVVEN</sequence>
<dbReference type="GO" id="GO:0008168">
    <property type="term" value="F:methyltransferase activity"/>
    <property type="evidence" value="ECO:0007669"/>
    <property type="project" value="UniProtKB-KW"/>
</dbReference>
<keyword evidence="2" id="KW-0808">Transferase</keyword>
<comment type="caution">
    <text evidence="3">The sequence shown here is derived from an EMBL/GenBank/DDBJ whole genome shotgun (WGS) entry which is preliminary data.</text>
</comment>
<accession>X1BBY8</accession>
<evidence type="ECO:0000313" key="3">
    <source>
        <dbReference type="EMBL" id="GAG81658.1"/>
    </source>
</evidence>
<reference evidence="3" key="1">
    <citation type="journal article" date="2014" name="Front. Microbiol.">
        <title>High frequency of phylogenetically diverse reductive dehalogenase-homologous genes in deep subseafloor sedimentary metagenomes.</title>
        <authorList>
            <person name="Kawai M."/>
            <person name="Futagami T."/>
            <person name="Toyoda A."/>
            <person name="Takaki Y."/>
            <person name="Nishi S."/>
            <person name="Hori S."/>
            <person name="Arai W."/>
            <person name="Tsubouchi T."/>
            <person name="Morono Y."/>
            <person name="Uchiyama I."/>
            <person name="Ito T."/>
            <person name="Fujiyama A."/>
            <person name="Inagaki F."/>
            <person name="Takami H."/>
        </authorList>
    </citation>
    <scope>NUCLEOTIDE SEQUENCE</scope>
    <source>
        <strain evidence="3">Expedition CK06-06</strain>
    </source>
</reference>
<dbReference type="InterPro" id="IPR029063">
    <property type="entry name" value="SAM-dependent_MTases_sf"/>
</dbReference>
<gene>
    <name evidence="3" type="ORF">S01H4_29617</name>
</gene>
<dbReference type="GO" id="GO:0032259">
    <property type="term" value="P:methylation"/>
    <property type="evidence" value="ECO:0007669"/>
    <property type="project" value="UniProtKB-KW"/>
</dbReference>
<dbReference type="Gene3D" id="3.40.50.150">
    <property type="entry name" value="Vaccinia Virus protein VP39"/>
    <property type="match status" value="1"/>
</dbReference>
<dbReference type="EMBL" id="BART01015217">
    <property type="protein sequence ID" value="GAG81658.1"/>
    <property type="molecule type" value="Genomic_DNA"/>
</dbReference>
<feature type="non-terminal residue" evidence="3">
    <location>
        <position position="111"/>
    </location>
</feature>
<dbReference type="AlphaFoldDB" id="X1BBY8"/>
<dbReference type="InterPro" id="IPR001525">
    <property type="entry name" value="C5_MeTfrase"/>
</dbReference>
<evidence type="ECO:0008006" key="4">
    <source>
        <dbReference type="Google" id="ProtNLM"/>
    </source>
</evidence>
<dbReference type="Pfam" id="PF00145">
    <property type="entry name" value="DNA_methylase"/>
    <property type="match status" value="1"/>
</dbReference>
<protein>
    <recommendedName>
        <fullName evidence="4">DNA (cytosine-5-)-methyltransferase</fullName>
    </recommendedName>
</protein>
<dbReference type="SUPFAM" id="SSF53335">
    <property type="entry name" value="S-adenosyl-L-methionine-dependent methyltransferases"/>
    <property type="match status" value="1"/>
</dbReference>
<evidence type="ECO:0000256" key="2">
    <source>
        <dbReference type="ARBA" id="ARBA00022679"/>
    </source>
</evidence>
<organism evidence="3">
    <name type="scientific">marine sediment metagenome</name>
    <dbReference type="NCBI Taxonomy" id="412755"/>
    <lineage>
        <taxon>unclassified sequences</taxon>
        <taxon>metagenomes</taxon>
        <taxon>ecological metagenomes</taxon>
    </lineage>
</organism>
<keyword evidence="1" id="KW-0489">Methyltransferase</keyword>